<dbReference type="AlphaFoldDB" id="A0A225X0P5"/>
<dbReference type="SUPFAM" id="SSF50978">
    <property type="entry name" value="WD40 repeat-like"/>
    <property type="match status" value="1"/>
</dbReference>
<dbReference type="InterPro" id="IPR036322">
    <property type="entry name" value="WD40_repeat_dom_sf"/>
</dbReference>
<proteinExistence type="predicted"/>
<dbReference type="OrthoDB" id="155500at2759"/>
<evidence type="ECO:0000313" key="3">
    <source>
        <dbReference type="Proteomes" id="UP000198211"/>
    </source>
</evidence>
<dbReference type="InterPro" id="IPR015943">
    <property type="entry name" value="WD40/YVTN_repeat-like_dom_sf"/>
</dbReference>
<feature type="transmembrane region" description="Helical" evidence="1">
    <location>
        <begin position="487"/>
        <end position="508"/>
    </location>
</feature>
<dbReference type="Gene3D" id="2.130.10.10">
    <property type="entry name" value="YVTN repeat-like/Quinoprotein amine dehydrogenase"/>
    <property type="match status" value="1"/>
</dbReference>
<dbReference type="Proteomes" id="UP000198211">
    <property type="component" value="Unassembled WGS sequence"/>
</dbReference>
<reference evidence="3" key="1">
    <citation type="submission" date="2017-03" db="EMBL/GenBank/DDBJ databases">
        <title>Phytopthora megakarya and P. palmivora, two closely related causual agents of cacao black pod achieved similar genome size and gene model numbers by different mechanisms.</title>
        <authorList>
            <person name="Ali S."/>
            <person name="Shao J."/>
            <person name="Larry D.J."/>
            <person name="Kronmiller B."/>
            <person name="Shen D."/>
            <person name="Strem M.D."/>
            <person name="Melnick R.L."/>
            <person name="Guiltinan M.J."/>
            <person name="Tyler B.M."/>
            <person name="Meinhardt L.W."/>
            <person name="Bailey B.A."/>
        </authorList>
    </citation>
    <scope>NUCLEOTIDE SEQUENCE [LARGE SCALE GENOMIC DNA]</scope>
    <source>
        <strain evidence="3">zdho120</strain>
    </source>
</reference>
<keyword evidence="1" id="KW-1133">Transmembrane helix</keyword>
<evidence type="ECO:0008006" key="4">
    <source>
        <dbReference type="Google" id="ProtNLM"/>
    </source>
</evidence>
<evidence type="ECO:0000313" key="2">
    <source>
        <dbReference type="EMBL" id="OWZ23313.1"/>
    </source>
</evidence>
<name>A0A225X0P5_9STRA</name>
<dbReference type="EMBL" id="NBNE01000072">
    <property type="protein sequence ID" value="OWZ23313.1"/>
    <property type="molecule type" value="Genomic_DNA"/>
</dbReference>
<protein>
    <recommendedName>
        <fullName evidence="4">Transmembrane protein</fullName>
    </recommendedName>
</protein>
<keyword evidence="3" id="KW-1185">Reference proteome</keyword>
<feature type="transmembrane region" description="Helical" evidence="1">
    <location>
        <begin position="410"/>
        <end position="433"/>
    </location>
</feature>
<accession>A0A225X0P5</accession>
<evidence type="ECO:0000256" key="1">
    <source>
        <dbReference type="SAM" id="Phobius"/>
    </source>
</evidence>
<keyword evidence="1" id="KW-0472">Membrane</keyword>
<organism evidence="2 3">
    <name type="scientific">Phytophthora megakarya</name>
    <dbReference type="NCBI Taxonomy" id="4795"/>
    <lineage>
        <taxon>Eukaryota</taxon>
        <taxon>Sar</taxon>
        <taxon>Stramenopiles</taxon>
        <taxon>Oomycota</taxon>
        <taxon>Peronosporomycetes</taxon>
        <taxon>Peronosporales</taxon>
        <taxon>Peronosporaceae</taxon>
        <taxon>Phytophthora</taxon>
    </lineage>
</organism>
<feature type="transmembrane region" description="Helical" evidence="1">
    <location>
        <begin position="454"/>
        <end position="475"/>
    </location>
</feature>
<gene>
    <name evidence="2" type="ORF">PHMEG_0001821</name>
</gene>
<sequence length="680" mass="72935">MAELRVHSGKLEGFPPFPTWNGTIAAPLTASRGLCSVLGADGELVVLQLLQNDDDPSASRLGIVKVLQPVVEKFSSFCQCWTNDGAIVATAHDATVVFYSTKGFEVLLRLQMQHCVTSMDITRNRTAEEEMEFVFLVGTTFGASLYKVSLCNKRPGVIDSEGESNAGFHRPSPVARVHDGVAVCMVKLSSDGCIAAIGSMDGRLFLRRLHIHEDGTLATFGSAVLSKVLQAPRITSMSFSSCNTNLVVATRKGNVYVFTCSSETGQWETLLSCKDLSGNPKPKGTGVAGTNKAATAAQTLVACWGPVFVVCSRAITSRLEVYDFASGRLLHSLQFAPAVASSPALNQWVDQQLVTGVCGWNLPGSTRLLIHDSSANVAVVEWPFLDAPHLASVWASSYNPFLMEAAKRPALLVGGIALSSLGVLPLLEVGFSLRQASSPEKMQVLLTLTTLDKSAITLSALLAVLGGALLALHWVELPVNAALKTAKLLATALAVAALIDAALLTSVASHRGPDTPWKAEVYADHEGLFEQRMNDVFCHAKGLQVCELGSVAEARQIFPLQNWPVDSDRAPGRGIATSCEGFKDSVQLWGYQSKMELCRLCGNITHEEQQLQTELGAEHTAEVLAAVDLLRFEELQCLGSHEDGDISSNWFEPTASGDNETASGSGEEEYKFYADVFTNG</sequence>
<keyword evidence="1" id="KW-0812">Transmembrane</keyword>
<comment type="caution">
    <text evidence="2">The sequence shown here is derived from an EMBL/GenBank/DDBJ whole genome shotgun (WGS) entry which is preliminary data.</text>
</comment>